<protein>
    <submittedName>
        <fullName evidence="1">Uncharacterized protein</fullName>
    </submittedName>
</protein>
<keyword evidence="2" id="KW-1185">Reference proteome</keyword>
<feature type="non-terminal residue" evidence="1">
    <location>
        <position position="29"/>
    </location>
</feature>
<comment type="caution">
    <text evidence="1">The sequence shown here is derived from an EMBL/GenBank/DDBJ whole genome shotgun (WGS) entry which is preliminary data.</text>
</comment>
<reference evidence="1 2" key="1">
    <citation type="journal article" date="2018" name="Front. Plant Sci.">
        <title>Red Clover (Trifolium pratense) and Zigzag Clover (T. medium) - A Picture of Genomic Similarities and Differences.</title>
        <authorList>
            <person name="Dluhosova J."/>
            <person name="Istvanek J."/>
            <person name="Nedelnik J."/>
            <person name="Repkova J."/>
        </authorList>
    </citation>
    <scope>NUCLEOTIDE SEQUENCE [LARGE SCALE GENOMIC DNA]</scope>
    <source>
        <strain evidence="2">cv. 10/8</strain>
        <tissue evidence="1">Leaf</tissue>
    </source>
</reference>
<evidence type="ECO:0000313" key="1">
    <source>
        <dbReference type="EMBL" id="MCI35045.1"/>
    </source>
</evidence>
<proteinExistence type="predicted"/>
<dbReference type="AlphaFoldDB" id="A0A392RHH4"/>
<accession>A0A392RHH4</accession>
<dbReference type="Proteomes" id="UP000265520">
    <property type="component" value="Unassembled WGS sequence"/>
</dbReference>
<evidence type="ECO:0000313" key="2">
    <source>
        <dbReference type="Proteomes" id="UP000265520"/>
    </source>
</evidence>
<organism evidence="1 2">
    <name type="scientific">Trifolium medium</name>
    <dbReference type="NCBI Taxonomy" id="97028"/>
    <lineage>
        <taxon>Eukaryota</taxon>
        <taxon>Viridiplantae</taxon>
        <taxon>Streptophyta</taxon>
        <taxon>Embryophyta</taxon>
        <taxon>Tracheophyta</taxon>
        <taxon>Spermatophyta</taxon>
        <taxon>Magnoliopsida</taxon>
        <taxon>eudicotyledons</taxon>
        <taxon>Gunneridae</taxon>
        <taxon>Pentapetalae</taxon>
        <taxon>rosids</taxon>
        <taxon>fabids</taxon>
        <taxon>Fabales</taxon>
        <taxon>Fabaceae</taxon>
        <taxon>Papilionoideae</taxon>
        <taxon>50 kb inversion clade</taxon>
        <taxon>NPAAA clade</taxon>
        <taxon>Hologalegina</taxon>
        <taxon>IRL clade</taxon>
        <taxon>Trifolieae</taxon>
        <taxon>Trifolium</taxon>
    </lineage>
</organism>
<name>A0A392RHH4_9FABA</name>
<sequence length="29" mass="3231">MESRSRINAFESISEVQNSVSGVPIRHSL</sequence>
<dbReference type="EMBL" id="LXQA010219676">
    <property type="protein sequence ID" value="MCI35045.1"/>
    <property type="molecule type" value="Genomic_DNA"/>
</dbReference>